<gene>
    <name evidence="2" type="ORF">SSE37_08278</name>
</gene>
<keyword evidence="1" id="KW-0812">Transmembrane</keyword>
<proteinExistence type="predicted"/>
<evidence type="ECO:0000256" key="1">
    <source>
        <dbReference type="SAM" id="Phobius"/>
    </source>
</evidence>
<dbReference type="EMBL" id="AAYA01000002">
    <property type="protein sequence ID" value="EBA09790.1"/>
    <property type="molecule type" value="Genomic_DNA"/>
</dbReference>
<dbReference type="OrthoDB" id="7874064at2"/>
<dbReference type="Proteomes" id="UP000005713">
    <property type="component" value="Unassembled WGS sequence"/>
</dbReference>
<comment type="caution">
    <text evidence="2">The sequence shown here is derived from an EMBL/GenBank/DDBJ whole genome shotgun (WGS) entry which is preliminary data.</text>
</comment>
<keyword evidence="3" id="KW-1185">Reference proteome</keyword>
<evidence type="ECO:0000313" key="2">
    <source>
        <dbReference type="EMBL" id="EBA09790.1"/>
    </source>
</evidence>
<dbReference type="AlphaFoldDB" id="A3JZ87"/>
<feature type="transmembrane region" description="Helical" evidence="1">
    <location>
        <begin position="25"/>
        <end position="47"/>
    </location>
</feature>
<name>A3JZ87_SAGS3</name>
<dbReference type="RefSeq" id="WP_005856026.1">
    <property type="nucleotide sequence ID" value="NZ_AAYA01000002.1"/>
</dbReference>
<keyword evidence="1" id="KW-1133">Transmembrane helix</keyword>
<keyword evidence="1" id="KW-0472">Membrane</keyword>
<organism evidence="2 3">
    <name type="scientific">Sagittula stellata (strain ATCC 700073 / DSM 11524 / E-37)</name>
    <dbReference type="NCBI Taxonomy" id="388399"/>
    <lineage>
        <taxon>Bacteria</taxon>
        <taxon>Pseudomonadati</taxon>
        <taxon>Pseudomonadota</taxon>
        <taxon>Alphaproteobacteria</taxon>
        <taxon>Rhodobacterales</taxon>
        <taxon>Roseobacteraceae</taxon>
        <taxon>Sagittula</taxon>
    </lineage>
</organism>
<reference evidence="2 3" key="1">
    <citation type="submission" date="2006-06" db="EMBL/GenBank/DDBJ databases">
        <authorList>
            <person name="Moran M.A."/>
            <person name="Ferriera S."/>
            <person name="Johnson J."/>
            <person name="Kravitz S."/>
            <person name="Beeson K."/>
            <person name="Sutton G."/>
            <person name="Rogers Y.-H."/>
            <person name="Friedman R."/>
            <person name="Frazier M."/>
            <person name="Venter J.C."/>
        </authorList>
    </citation>
    <scope>NUCLEOTIDE SEQUENCE [LARGE SCALE GENOMIC DNA]</scope>
    <source>
        <strain evidence="2 3">E-37</strain>
    </source>
</reference>
<sequence>MKAMAGATEGHEAADAVELGQVRHLLVRIILLCAGMGLMVSAFGIWLVGGGHGPTDLRLIKMGVSLFMLIMGMSMIVLAKSPASD</sequence>
<evidence type="ECO:0000313" key="3">
    <source>
        <dbReference type="Proteomes" id="UP000005713"/>
    </source>
</evidence>
<protein>
    <submittedName>
        <fullName evidence="2">Uncharacterized protein</fullName>
    </submittedName>
</protein>
<feature type="transmembrane region" description="Helical" evidence="1">
    <location>
        <begin position="59"/>
        <end position="79"/>
    </location>
</feature>
<accession>A3JZ87</accession>